<dbReference type="RefSeq" id="WP_317045924.1">
    <property type="nucleotide sequence ID" value="NZ_CP022515.1"/>
</dbReference>
<proteinExistence type="inferred from homology"/>
<dbReference type="CDD" id="cd02511">
    <property type="entry name" value="Beta4Glucosyltransferase"/>
    <property type="match status" value="1"/>
</dbReference>
<evidence type="ECO:0000256" key="1">
    <source>
        <dbReference type="ARBA" id="ARBA00038494"/>
    </source>
</evidence>
<dbReference type="SUPFAM" id="SSF53448">
    <property type="entry name" value="Nucleotide-diphospho-sugar transferases"/>
    <property type="match status" value="1"/>
</dbReference>
<sequence length="620" mass="73097">MAVAKEKISAVIITYNEMGYIEQCMRSVSFADEIVVVDSYSNDGTYEFLLQHPNIKVLQHPFENFTLQKSFALEQATHDWVLFLDADEVVPEALRKEIMATVNDSTDYAAYWVYRTFMFLNKKLRFSGWQTDKNYRLFRKSKARFSDKKIVHETLEVNGYSGILKEKLIHYSYKNYDGYKGKMLRYGRLRAIEEFEKGKKWSVFPQYLRPLWKYANHYLVRLGFLDGKKGMIISYLNALGVYERYRELKRLQTNQEPIHSNYRFLIYISYSYGFPIGKPLYEEILNLGYEVKWFLESKEAERNNPFPTATLNSVHEVLDYNPHIVLTATNQVPDFFPGLKVQIFHGFNAEKRSFRKGHFRLRGFFDLYCTQGPSTTAIFVEKSKRHRHFEVIETGWSKIDPLFPLPDKNREHRNTVLLSSTFTEKLSLAYEDSVFNEIQRLSKKGKFKFLNVLHPKMPNHIKEKWKSLEGRHFKFYNTTDLIPLFHEADILLSDTSSVIQEFLLQQKPVVTFRHHIPKSFLINVENASEIEKALEHALTYPSEKLTLIKKYTEQIHPYFDGKSSGRVIDATIEFLHRDKSYLKRKPWNLVRKWGIRNKLKHYTLKTFGKPLTLGAKSGER</sequence>
<dbReference type="Pfam" id="PF04464">
    <property type="entry name" value="Glyphos_transf"/>
    <property type="match status" value="1"/>
</dbReference>
<protein>
    <submittedName>
        <fullName evidence="3">SPBc2 prophage-derived glycosyltransferase SunS</fullName>
        <ecNumber evidence="3">2.4.1.-</ecNumber>
    </submittedName>
</protein>
<dbReference type="PANTHER" id="PTHR43630">
    <property type="entry name" value="POLY-BETA-1,6-N-ACETYL-D-GLUCOSAMINE SYNTHASE"/>
    <property type="match status" value="1"/>
</dbReference>
<dbReference type="InterPro" id="IPR001173">
    <property type="entry name" value="Glyco_trans_2-like"/>
</dbReference>
<dbReference type="Proteomes" id="UP000204551">
    <property type="component" value="Chromosome"/>
</dbReference>
<gene>
    <name evidence="3" type="ORF">AREALGSMS7_01930</name>
</gene>
<evidence type="ECO:0000259" key="2">
    <source>
        <dbReference type="Pfam" id="PF00535"/>
    </source>
</evidence>
<dbReference type="Gene3D" id="3.90.550.10">
    <property type="entry name" value="Spore Coat Polysaccharide Biosynthesis Protein SpsA, Chain A"/>
    <property type="match status" value="1"/>
</dbReference>
<dbReference type="GO" id="GO:0016757">
    <property type="term" value="F:glycosyltransferase activity"/>
    <property type="evidence" value="ECO:0007669"/>
    <property type="project" value="UniProtKB-KW"/>
</dbReference>
<dbReference type="InterPro" id="IPR043148">
    <property type="entry name" value="TagF_C"/>
</dbReference>
<dbReference type="GO" id="GO:0016020">
    <property type="term" value="C:membrane"/>
    <property type="evidence" value="ECO:0007669"/>
    <property type="project" value="InterPro"/>
</dbReference>
<feature type="domain" description="Glycosyltransferase 2-like" evidence="2">
    <location>
        <begin position="9"/>
        <end position="150"/>
    </location>
</feature>
<dbReference type="AlphaFoldDB" id="A0A221UVQ0"/>
<dbReference type="EMBL" id="CP022515">
    <property type="protein sequence ID" value="ASO05392.1"/>
    <property type="molecule type" value="Genomic_DNA"/>
</dbReference>
<dbReference type="PANTHER" id="PTHR43630:SF2">
    <property type="entry name" value="GLYCOSYLTRANSFERASE"/>
    <property type="match status" value="1"/>
</dbReference>
<comment type="similarity">
    <text evidence="1">Belongs to the glycosyltransferase 2 family. WaaE/KdtX subfamily.</text>
</comment>
<reference evidence="3 4" key="1">
    <citation type="submission" date="2017-07" db="EMBL/GenBank/DDBJ databases">
        <title>Genome Sequence of Arenibacter algicola Strain SMS7 Isolated from a culture of the Diatom Skeletonema marinoi.</title>
        <authorList>
            <person name="Topel M."/>
            <person name="Pinder M.I.M."/>
            <person name="Johansson O.N."/>
            <person name="Kourtchenko O."/>
            <person name="Godhe A."/>
            <person name="Clarke A.K."/>
        </authorList>
    </citation>
    <scope>NUCLEOTIDE SEQUENCE [LARGE SCALE GENOMIC DNA]</scope>
    <source>
        <strain evidence="3 4">SMS7</strain>
    </source>
</reference>
<keyword evidence="3" id="KW-0808">Transferase</keyword>
<dbReference type="InterPro" id="IPR029044">
    <property type="entry name" value="Nucleotide-diphossugar_trans"/>
</dbReference>
<accession>A0A221UVQ0</accession>
<dbReference type="GO" id="GO:0047355">
    <property type="term" value="F:CDP-glycerol glycerophosphotransferase activity"/>
    <property type="evidence" value="ECO:0007669"/>
    <property type="project" value="InterPro"/>
</dbReference>
<dbReference type="EC" id="2.4.1.-" evidence="3"/>
<keyword evidence="3" id="KW-0328">Glycosyltransferase</keyword>
<evidence type="ECO:0000313" key="4">
    <source>
        <dbReference type="Proteomes" id="UP000204551"/>
    </source>
</evidence>
<name>A0A221UVQ0_9FLAO</name>
<organism evidence="3 4">
    <name type="scientific">Arenibacter algicola</name>
    <dbReference type="NCBI Taxonomy" id="616991"/>
    <lineage>
        <taxon>Bacteria</taxon>
        <taxon>Pseudomonadati</taxon>
        <taxon>Bacteroidota</taxon>
        <taxon>Flavobacteriia</taxon>
        <taxon>Flavobacteriales</taxon>
        <taxon>Flavobacteriaceae</taxon>
        <taxon>Arenibacter</taxon>
    </lineage>
</organism>
<dbReference type="Gene3D" id="3.40.50.12580">
    <property type="match status" value="1"/>
</dbReference>
<dbReference type="SUPFAM" id="SSF53756">
    <property type="entry name" value="UDP-Glycosyltransferase/glycogen phosphorylase"/>
    <property type="match status" value="1"/>
</dbReference>
<evidence type="ECO:0000313" key="3">
    <source>
        <dbReference type="EMBL" id="ASO05392.1"/>
    </source>
</evidence>
<dbReference type="Pfam" id="PF00535">
    <property type="entry name" value="Glycos_transf_2"/>
    <property type="match status" value="1"/>
</dbReference>
<dbReference type="KEGG" id="aalg:AREALGSMS7_01930"/>
<dbReference type="InterPro" id="IPR007554">
    <property type="entry name" value="Glycerophosphate_synth"/>
</dbReference>